<dbReference type="Pfam" id="PF00583">
    <property type="entry name" value="Acetyltransf_1"/>
    <property type="match status" value="1"/>
</dbReference>
<dbReference type="SUPFAM" id="SSF55729">
    <property type="entry name" value="Acyl-CoA N-acyltransferases (Nat)"/>
    <property type="match status" value="1"/>
</dbReference>
<evidence type="ECO:0000313" key="2">
    <source>
        <dbReference type="EMBL" id="HFC93120.1"/>
    </source>
</evidence>
<name>A0A7V2T0W1_LEUMU</name>
<gene>
    <name evidence="2" type="ORF">ENJ51_09945</name>
</gene>
<comment type="caution">
    <text evidence="2">The sequence shown here is derived from an EMBL/GenBank/DDBJ whole genome shotgun (WGS) entry which is preliminary data.</text>
</comment>
<proteinExistence type="predicted"/>
<dbReference type="InterPro" id="IPR000182">
    <property type="entry name" value="GNAT_dom"/>
</dbReference>
<feature type="domain" description="N-acetyltransferase" evidence="1">
    <location>
        <begin position="2"/>
        <end position="156"/>
    </location>
</feature>
<organism evidence="2">
    <name type="scientific">Leucothrix mucor</name>
    <dbReference type="NCBI Taxonomy" id="45248"/>
    <lineage>
        <taxon>Bacteria</taxon>
        <taxon>Pseudomonadati</taxon>
        <taxon>Pseudomonadota</taxon>
        <taxon>Gammaproteobacteria</taxon>
        <taxon>Thiotrichales</taxon>
        <taxon>Thiotrichaceae</taxon>
        <taxon>Leucothrix</taxon>
    </lineage>
</organism>
<dbReference type="CDD" id="cd04301">
    <property type="entry name" value="NAT_SF"/>
    <property type="match status" value="1"/>
</dbReference>
<dbReference type="InterPro" id="IPR016181">
    <property type="entry name" value="Acyl_CoA_acyltransferase"/>
</dbReference>
<dbReference type="AlphaFoldDB" id="A0A7V2T0W1"/>
<dbReference type="EMBL" id="DRMS01000372">
    <property type="protein sequence ID" value="HFC93120.1"/>
    <property type="molecule type" value="Genomic_DNA"/>
</dbReference>
<dbReference type="GO" id="GO:0016747">
    <property type="term" value="F:acyltransferase activity, transferring groups other than amino-acyl groups"/>
    <property type="evidence" value="ECO:0007669"/>
    <property type="project" value="InterPro"/>
</dbReference>
<dbReference type="Proteomes" id="UP000885750">
    <property type="component" value="Unassembled WGS sequence"/>
</dbReference>
<dbReference type="Gene3D" id="3.40.630.30">
    <property type="match status" value="1"/>
</dbReference>
<protein>
    <submittedName>
        <fullName evidence="2">GNAT family N-acetyltransferase</fullName>
    </submittedName>
</protein>
<accession>A0A7V2T0W1</accession>
<sequence>MKNLRKMETSDIEKIVAIIESHDEDDAEEAEAGYQQMGGTYDNYVYEVNGETLGVTGYSIPPGCEQTYWLSWTYIDEEHTNKGHGRKMLGEIIAHIKRSGGRKLFVKVSDYVDPEEGAIYAAALHLYKALGFEVEVTHKDFYDEDEAQIILGMRLKDKESIEIEEDNSNIQFDGVFEISETEDAYSFSWNDEGEVPLEVDDIQVGINAVQDDGARAIFLSFPSNLTTIEAPLLQSGFKKAGRLKDYYDDGLDEKHYSLYL</sequence>
<reference evidence="2" key="1">
    <citation type="journal article" date="2020" name="mSystems">
        <title>Genome- and Community-Level Interaction Insights into Carbon Utilization and Element Cycling Functions of Hydrothermarchaeota in Hydrothermal Sediment.</title>
        <authorList>
            <person name="Zhou Z."/>
            <person name="Liu Y."/>
            <person name="Xu W."/>
            <person name="Pan J."/>
            <person name="Luo Z.H."/>
            <person name="Li M."/>
        </authorList>
    </citation>
    <scope>NUCLEOTIDE SEQUENCE [LARGE SCALE GENOMIC DNA]</scope>
    <source>
        <strain evidence="2">HyVt-493</strain>
    </source>
</reference>
<dbReference type="PROSITE" id="PS51186">
    <property type="entry name" value="GNAT"/>
    <property type="match status" value="1"/>
</dbReference>
<evidence type="ECO:0000259" key="1">
    <source>
        <dbReference type="PROSITE" id="PS51186"/>
    </source>
</evidence>